<feature type="domain" description="Pirin N-terminal" evidence="3">
    <location>
        <begin position="24"/>
        <end position="116"/>
    </location>
</feature>
<evidence type="ECO:0000313" key="4">
    <source>
        <dbReference type="EMBL" id="MDR6288209.1"/>
    </source>
</evidence>
<protein>
    <submittedName>
        <fullName evidence="4">Redox-sensitive bicupin YhaK (Pirin superfamily)</fullName>
    </submittedName>
</protein>
<organism evidence="4 5">
    <name type="scientific">Inquilinus ginsengisoli</name>
    <dbReference type="NCBI Taxonomy" id="363840"/>
    <lineage>
        <taxon>Bacteria</taxon>
        <taxon>Pseudomonadati</taxon>
        <taxon>Pseudomonadota</taxon>
        <taxon>Alphaproteobacteria</taxon>
        <taxon>Rhodospirillales</taxon>
        <taxon>Rhodospirillaceae</taxon>
        <taxon>Inquilinus</taxon>
    </lineage>
</organism>
<dbReference type="Pfam" id="PF02678">
    <property type="entry name" value="Pirin"/>
    <property type="match status" value="1"/>
</dbReference>
<accession>A0ABU1JJL7</accession>
<evidence type="ECO:0000256" key="2">
    <source>
        <dbReference type="RuleBase" id="RU003457"/>
    </source>
</evidence>
<proteinExistence type="inferred from homology"/>
<evidence type="ECO:0000259" key="3">
    <source>
        <dbReference type="Pfam" id="PF02678"/>
    </source>
</evidence>
<dbReference type="InterPro" id="IPR014710">
    <property type="entry name" value="RmlC-like_jellyroll"/>
</dbReference>
<gene>
    <name evidence="4" type="ORF">E9232_000708</name>
</gene>
<dbReference type="InterPro" id="IPR012093">
    <property type="entry name" value="Pirin"/>
</dbReference>
<dbReference type="SUPFAM" id="SSF51182">
    <property type="entry name" value="RmlC-like cupins"/>
    <property type="match status" value="1"/>
</dbReference>
<evidence type="ECO:0000256" key="1">
    <source>
        <dbReference type="ARBA" id="ARBA00008416"/>
    </source>
</evidence>
<evidence type="ECO:0000313" key="5">
    <source>
        <dbReference type="Proteomes" id="UP001262410"/>
    </source>
</evidence>
<dbReference type="EMBL" id="JAVDPW010000001">
    <property type="protein sequence ID" value="MDR6288209.1"/>
    <property type="molecule type" value="Genomic_DNA"/>
</dbReference>
<dbReference type="InterPro" id="IPR011051">
    <property type="entry name" value="RmlC_Cupin_sf"/>
</dbReference>
<dbReference type="InterPro" id="IPR003829">
    <property type="entry name" value="Pirin_N_dom"/>
</dbReference>
<dbReference type="Proteomes" id="UP001262410">
    <property type="component" value="Unassembled WGS sequence"/>
</dbReference>
<name>A0ABU1JJL7_9PROT</name>
<dbReference type="PANTHER" id="PTHR13903">
    <property type="entry name" value="PIRIN-RELATED"/>
    <property type="match status" value="1"/>
</dbReference>
<dbReference type="PIRSF" id="PIRSF006232">
    <property type="entry name" value="Pirin"/>
    <property type="match status" value="1"/>
</dbReference>
<dbReference type="PANTHER" id="PTHR13903:SF8">
    <property type="entry name" value="PIRIN"/>
    <property type="match status" value="1"/>
</dbReference>
<sequence length="274" mass="29679">MTIRGIVKRLHSQKNGRITRLFSPSSEGELLKPFVFLDHVDSGGPVGEGTDFPLHPHSGIVTLGYLFGGSAHVEDTTGVAHCIEPGGIEWMKAGKGVWHKTTPDVGSHVRGFQLWIALSPDQELDPPQSETFPAADVQRRGPVSVLLGCYEDALSPIPPFGPVDYFAVELRKGEQWRHQPPPGHDVAWLAVAEGELGMQPVLRNGEVAVFDRSDNAIAVTATRNTTFMFGSAPAHPHSLFVGKHSVHCSAEALHIAEAEIERQRPAVTHPGQPV</sequence>
<dbReference type="Gene3D" id="2.60.120.10">
    <property type="entry name" value="Jelly Rolls"/>
    <property type="match status" value="1"/>
</dbReference>
<reference evidence="4 5" key="1">
    <citation type="submission" date="2023-07" db="EMBL/GenBank/DDBJ databases">
        <title>Sorghum-associated microbial communities from plants grown in Nebraska, USA.</title>
        <authorList>
            <person name="Schachtman D."/>
        </authorList>
    </citation>
    <scope>NUCLEOTIDE SEQUENCE [LARGE SCALE GENOMIC DNA]</scope>
    <source>
        <strain evidence="4 5">584</strain>
    </source>
</reference>
<dbReference type="RefSeq" id="WP_309792178.1">
    <property type="nucleotide sequence ID" value="NZ_JAVDPW010000001.1"/>
</dbReference>
<comment type="similarity">
    <text evidence="1 2">Belongs to the pirin family.</text>
</comment>
<keyword evidence="5" id="KW-1185">Reference proteome</keyword>
<comment type="caution">
    <text evidence="4">The sequence shown here is derived from an EMBL/GenBank/DDBJ whole genome shotgun (WGS) entry which is preliminary data.</text>
</comment>